<dbReference type="Pfam" id="PF13639">
    <property type="entry name" value="zf-RING_2"/>
    <property type="match status" value="1"/>
</dbReference>
<keyword evidence="12" id="KW-0472">Membrane</keyword>
<protein>
    <recommendedName>
        <fullName evidence="4">RING-type E3 ubiquitin transferase</fullName>
        <ecNumber evidence="4">2.3.2.27</ecNumber>
    </recommendedName>
</protein>
<feature type="domain" description="RING-type" evidence="15">
    <location>
        <begin position="66"/>
        <end position="105"/>
    </location>
</feature>
<comment type="catalytic activity">
    <reaction evidence="1">
        <text>S-ubiquitinyl-[E2 ubiquitin-conjugating enzyme]-L-cysteine + [acceptor protein]-L-lysine = [E2 ubiquitin-conjugating enzyme]-L-cysteine + N(6)-ubiquitinyl-[acceptor protein]-L-lysine.</text>
        <dbReference type="EC" id="2.3.2.27"/>
    </reaction>
</comment>
<gene>
    <name evidence="16" type="ORF">SASPL_100295</name>
</gene>
<evidence type="ECO:0000256" key="14">
    <source>
        <dbReference type="PROSITE-ProRule" id="PRU00175"/>
    </source>
</evidence>
<evidence type="ECO:0000256" key="11">
    <source>
        <dbReference type="ARBA" id="ARBA00022989"/>
    </source>
</evidence>
<dbReference type="PANTHER" id="PTHR46913:SF1">
    <property type="entry name" value="RING-H2 FINGER PROTEIN ATL16"/>
    <property type="match status" value="1"/>
</dbReference>
<evidence type="ECO:0000256" key="3">
    <source>
        <dbReference type="ARBA" id="ARBA00004906"/>
    </source>
</evidence>
<reference evidence="16" key="1">
    <citation type="submission" date="2018-01" db="EMBL/GenBank/DDBJ databases">
        <authorList>
            <person name="Mao J.F."/>
        </authorList>
    </citation>
    <scope>NUCLEOTIDE SEQUENCE</scope>
    <source>
        <strain evidence="16">Huo1</strain>
        <tissue evidence="16">Leaf</tissue>
    </source>
</reference>
<evidence type="ECO:0000256" key="6">
    <source>
        <dbReference type="ARBA" id="ARBA00022692"/>
    </source>
</evidence>
<name>A0A8X9AA56_SALSN</name>
<dbReference type="GO" id="GO:0016020">
    <property type="term" value="C:membrane"/>
    <property type="evidence" value="ECO:0007669"/>
    <property type="project" value="UniProtKB-SubCell"/>
</dbReference>
<accession>A0A8X9AA56</accession>
<dbReference type="PANTHER" id="PTHR46913">
    <property type="entry name" value="RING-H2 FINGER PROTEIN ATL16"/>
    <property type="match status" value="1"/>
</dbReference>
<dbReference type="InterPro" id="IPR013083">
    <property type="entry name" value="Znf_RING/FYVE/PHD"/>
</dbReference>
<evidence type="ECO:0000256" key="12">
    <source>
        <dbReference type="ARBA" id="ARBA00023136"/>
    </source>
</evidence>
<keyword evidence="8 14" id="KW-0863">Zinc-finger</keyword>
<dbReference type="GO" id="GO:0061630">
    <property type="term" value="F:ubiquitin protein ligase activity"/>
    <property type="evidence" value="ECO:0007669"/>
    <property type="project" value="UniProtKB-EC"/>
</dbReference>
<keyword evidence="11" id="KW-1133">Transmembrane helix</keyword>
<evidence type="ECO:0000256" key="7">
    <source>
        <dbReference type="ARBA" id="ARBA00022723"/>
    </source>
</evidence>
<evidence type="ECO:0000256" key="10">
    <source>
        <dbReference type="ARBA" id="ARBA00022833"/>
    </source>
</evidence>
<reference evidence="16" key="2">
    <citation type="submission" date="2020-08" db="EMBL/GenBank/DDBJ databases">
        <title>Plant Genome Project.</title>
        <authorList>
            <person name="Zhang R.-G."/>
        </authorList>
    </citation>
    <scope>NUCLEOTIDE SEQUENCE</scope>
    <source>
        <strain evidence="16">Huo1</strain>
        <tissue evidence="16">Leaf</tissue>
    </source>
</reference>
<organism evidence="16">
    <name type="scientific">Salvia splendens</name>
    <name type="common">Scarlet sage</name>
    <dbReference type="NCBI Taxonomy" id="180675"/>
    <lineage>
        <taxon>Eukaryota</taxon>
        <taxon>Viridiplantae</taxon>
        <taxon>Streptophyta</taxon>
        <taxon>Embryophyta</taxon>
        <taxon>Tracheophyta</taxon>
        <taxon>Spermatophyta</taxon>
        <taxon>Magnoliopsida</taxon>
        <taxon>eudicotyledons</taxon>
        <taxon>Gunneridae</taxon>
        <taxon>Pentapetalae</taxon>
        <taxon>asterids</taxon>
        <taxon>lamiids</taxon>
        <taxon>Lamiales</taxon>
        <taxon>Lamiaceae</taxon>
        <taxon>Nepetoideae</taxon>
        <taxon>Mentheae</taxon>
        <taxon>Salviinae</taxon>
        <taxon>Salvia</taxon>
        <taxon>Salvia subgen. Calosphace</taxon>
        <taxon>core Calosphace</taxon>
    </lineage>
</organism>
<evidence type="ECO:0000256" key="4">
    <source>
        <dbReference type="ARBA" id="ARBA00012483"/>
    </source>
</evidence>
<evidence type="ECO:0000313" key="16">
    <source>
        <dbReference type="EMBL" id="KAG6435422.1"/>
    </source>
</evidence>
<dbReference type="EMBL" id="PNBA02000001">
    <property type="protein sequence ID" value="KAG6435422.1"/>
    <property type="molecule type" value="Genomic_DNA"/>
</dbReference>
<dbReference type="SUPFAM" id="SSF57850">
    <property type="entry name" value="RING/U-box"/>
    <property type="match status" value="1"/>
</dbReference>
<sequence length="242" mass="27796">MVGLHLYLWRYHYRQRRRLQEFELSPCPIPRHVMRSSDDEYGRLDAAVVRSLPVSVYPADREPAKCTLCLLEIVENEVVRLLPNCQHCFHMDCVDKWQLSSPSRCSSPSPLSWCLWRYHYRQRRRLQEFELSPGPIPRHVMLSSDDEYGRLDAAVVRSLPVSVYPADREPAKCTLCLLEIVENEVGAAAAQLPTLLSYGLRRQVVPVALHLPALPLAGGRLGAEGFGEWHRLGTLIFLFFYL</sequence>
<keyword evidence="5" id="KW-0808">Transferase</keyword>
<comment type="subcellular location">
    <subcellularLocation>
        <location evidence="2">Membrane</location>
        <topology evidence="2">Single-pass membrane protein</topology>
    </subcellularLocation>
</comment>
<evidence type="ECO:0000313" key="17">
    <source>
        <dbReference type="Proteomes" id="UP000298416"/>
    </source>
</evidence>
<dbReference type="Gene3D" id="3.30.40.10">
    <property type="entry name" value="Zinc/RING finger domain, C3HC4 (zinc finger)"/>
    <property type="match status" value="1"/>
</dbReference>
<comment type="pathway">
    <text evidence="3">Protein modification; protein ubiquitination.</text>
</comment>
<dbReference type="InterPro" id="IPR044600">
    <property type="entry name" value="ATL1/ATL16-like"/>
</dbReference>
<keyword evidence="9" id="KW-0833">Ubl conjugation pathway</keyword>
<evidence type="ECO:0000256" key="1">
    <source>
        <dbReference type="ARBA" id="ARBA00000900"/>
    </source>
</evidence>
<evidence type="ECO:0000256" key="2">
    <source>
        <dbReference type="ARBA" id="ARBA00004167"/>
    </source>
</evidence>
<evidence type="ECO:0000259" key="15">
    <source>
        <dbReference type="PROSITE" id="PS50089"/>
    </source>
</evidence>
<evidence type="ECO:0000256" key="13">
    <source>
        <dbReference type="ARBA" id="ARBA00024209"/>
    </source>
</evidence>
<evidence type="ECO:0000256" key="9">
    <source>
        <dbReference type="ARBA" id="ARBA00022786"/>
    </source>
</evidence>
<dbReference type="AlphaFoldDB" id="A0A8X9AA56"/>
<evidence type="ECO:0000256" key="5">
    <source>
        <dbReference type="ARBA" id="ARBA00022679"/>
    </source>
</evidence>
<keyword evidence="10" id="KW-0862">Zinc</keyword>
<dbReference type="EC" id="2.3.2.27" evidence="4"/>
<dbReference type="InterPro" id="IPR001841">
    <property type="entry name" value="Znf_RING"/>
</dbReference>
<dbReference type="GO" id="GO:0008270">
    <property type="term" value="F:zinc ion binding"/>
    <property type="evidence" value="ECO:0007669"/>
    <property type="project" value="UniProtKB-KW"/>
</dbReference>
<keyword evidence="6" id="KW-0812">Transmembrane</keyword>
<dbReference type="PROSITE" id="PS50089">
    <property type="entry name" value="ZF_RING_2"/>
    <property type="match status" value="1"/>
</dbReference>
<dbReference type="Proteomes" id="UP000298416">
    <property type="component" value="Unassembled WGS sequence"/>
</dbReference>
<keyword evidence="7" id="KW-0479">Metal-binding</keyword>
<keyword evidence="17" id="KW-1185">Reference proteome</keyword>
<dbReference type="GO" id="GO:0016567">
    <property type="term" value="P:protein ubiquitination"/>
    <property type="evidence" value="ECO:0007669"/>
    <property type="project" value="InterPro"/>
</dbReference>
<proteinExistence type="inferred from homology"/>
<comment type="caution">
    <text evidence="16">The sequence shown here is derived from an EMBL/GenBank/DDBJ whole genome shotgun (WGS) entry which is preliminary data.</text>
</comment>
<comment type="similarity">
    <text evidence="13">Belongs to the RING-type zinc finger family. ATL subfamily.</text>
</comment>
<evidence type="ECO:0000256" key="8">
    <source>
        <dbReference type="ARBA" id="ARBA00022771"/>
    </source>
</evidence>